<dbReference type="OrthoDB" id="3247165at2759"/>
<keyword evidence="3" id="KW-1185">Reference proteome</keyword>
<evidence type="ECO:0000313" key="2">
    <source>
        <dbReference type="EMBL" id="TFK53368.1"/>
    </source>
</evidence>
<dbReference type="EMBL" id="ML213507">
    <property type="protein sequence ID" value="TFK53368.1"/>
    <property type="molecule type" value="Genomic_DNA"/>
</dbReference>
<feature type="region of interest" description="Disordered" evidence="1">
    <location>
        <begin position="99"/>
        <end position="119"/>
    </location>
</feature>
<name>A0A5C3NBJ4_9AGAM</name>
<gene>
    <name evidence="2" type="ORF">OE88DRAFT_1600181</name>
</gene>
<evidence type="ECO:0000256" key="1">
    <source>
        <dbReference type="SAM" id="MobiDB-lite"/>
    </source>
</evidence>
<dbReference type="AlphaFoldDB" id="A0A5C3NBJ4"/>
<dbReference type="Proteomes" id="UP000305948">
    <property type="component" value="Unassembled WGS sequence"/>
</dbReference>
<sequence>MRHNGILPGSIYGHRRNTLVRSYYTWKKNECPKHVHPAIKWSQKDPLQLLDYTEDAPWKLLNQIPKQGKNWATSTNNTLTTNQKPSKVFHNIPSTSMAGLNNHSDLSPHESGNLHAPQSNEQHPVGFIWASTYSCAYDAMLTIIFNLWSENKEKWTTRLAINDNIKNL</sequence>
<organism evidence="2 3">
    <name type="scientific">Heliocybe sulcata</name>
    <dbReference type="NCBI Taxonomy" id="5364"/>
    <lineage>
        <taxon>Eukaryota</taxon>
        <taxon>Fungi</taxon>
        <taxon>Dikarya</taxon>
        <taxon>Basidiomycota</taxon>
        <taxon>Agaricomycotina</taxon>
        <taxon>Agaricomycetes</taxon>
        <taxon>Gloeophyllales</taxon>
        <taxon>Gloeophyllaceae</taxon>
        <taxon>Heliocybe</taxon>
    </lineage>
</organism>
<reference evidence="2 3" key="1">
    <citation type="journal article" date="2019" name="Nat. Ecol. Evol.">
        <title>Megaphylogeny resolves global patterns of mushroom evolution.</title>
        <authorList>
            <person name="Varga T."/>
            <person name="Krizsan K."/>
            <person name="Foldi C."/>
            <person name="Dima B."/>
            <person name="Sanchez-Garcia M."/>
            <person name="Sanchez-Ramirez S."/>
            <person name="Szollosi G.J."/>
            <person name="Szarkandi J.G."/>
            <person name="Papp V."/>
            <person name="Albert L."/>
            <person name="Andreopoulos W."/>
            <person name="Angelini C."/>
            <person name="Antonin V."/>
            <person name="Barry K.W."/>
            <person name="Bougher N.L."/>
            <person name="Buchanan P."/>
            <person name="Buyck B."/>
            <person name="Bense V."/>
            <person name="Catcheside P."/>
            <person name="Chovatia M."/>
            <person name="Cooper J."/>
            <person name="Damon W."/>
            <person name="Desjardin D."/>
            <person name="Finy P."/>
            <person name="Geml J."/>
            <person name="Haridas S."/>
            <person name="Hughes K."/>
            <person name="Justo A."/>
            <person name="Karasinski D."/>
            <person name="Kautmanova I."/>
            <person name="Kiss B."/>
            <person name="Kocsube S."/>
            <person name="Kotiranta H."/>
            <person name="LaButti K.M."/>
            <person name="Lechner B.E."/>
            <person name="Liimatainen K."/>
            <person name="Lipzen A."/>
            <person name="Lukacs Z."/>
            <person name="Mihaltcheva S."/>
            <person name="Morgado L.N."/>
            <person name="Niskanen T."/>
            <person name="Noordeloos M.E."/>
            <person name="Ohm R.A."/>
            <person name="Ortiz-Santana B."/>
            <person name="Ovrebo C."/>
            <person name="Racz N."/>
            <person name="Riley R."/>
            <person name="Savchenko A."/>
            <person name="Shiryaev A."/>
            <person name="Soop K."/>
            <person name="Spirin V."/>
            <person name="Szebenyi C."/>
            <person name="Tomsovsky M."/>
            <person name="Tulloss R.E."/>
            <person name="Uehling J."/>
            <person name="Grigoriev I.V."/>
            <person name="Vagvolgyi C."/>
            <person name="Papp T."/>
            <person name="Martin F.M."/>
            <person name="Miettinen O."/>
            <person name="Hibbett D.S."/>
            <person name="Nagy L.G."/>
        </authorList>
    </citation>
    <scope>NUCLEOTIDE SEQUENCE [LARGE SCALE GENOMIC DNA]</scope>
    <source>
        <strain evidence="2 3">OMC1185</strain>
    </source>
</reference>
<feature type="non-terminal residue" evidence="2">
    <location>
        <position position="168"/>
    </location>
</feature>
<evidence type="ECO:0000313" key="3">
    <source>
        <dbReference type="Proteomes" id="UP000305948"/>
    </source>
</evidence>
<accession>A0A5C3NBJ4</accession>
<protein>
    <submittedName>
        <fullName evidence="2">Uncharacterized protein</fullName>
    </submittedName>
</protein>
<proteinExistence type="predicted"/>